<dbReference type="Proteomes" id="UP000789366">
    <property type="component" value="Unassembled WGS sequence"/>
</dbReference>
<comment type="caution">
    <text evidence="1">The sequence shown here is derived from an EMBL/GenBank/DDBJ whole genome shotgun (WGS) entry which is preliminary data.</text>
</comment>
<dbReference type="EMBL" id="CAJVPW010067750">
    <property type="protein sequence ID" value="CAG8789564.1"/>
    <property type="molecule type" value="Genomic_DNA"/>
</dbReference>
<evidence type="ECO:0000313" key="2">
    <source>
        <dbReference type="Proteomes" id="UP000789366"/>
    </source>
</evidence>
<organism evidence="1 2">
    <name type="scientific">Cetraspora pellucida</name>
    <dbReference type="NCBI Taxonomy" id="1433469"/>
    <lineage>
        <taxon>Eukaryota</taxon>
        <taxon>Fungi</taxon>
        <taxon>Fungi incertae sedis</taxon>
        <taxon>Mucoromycota</taxon>
        <taxon>Glomeromycotina</taxon>
        <taxon>Glomeromycetes</taxon>
        <taxon>Diversisporales</taxon>
        <taxon>Gigasporaceae</taxon>
        <taxon>Cetraspora</taxon>
    </lineage>
</organism>
<keyword evidence="2" id="KW-1185">Reference proteome</keyword>
<feature type="non-terminal residue" evidence="1">
    <location>
        <position position="1"/>
    </location>
</feature>
<sequence>TNKEVSKHEQKEKQVLNVVFDKNLTSWNKQIELEIKEIKAFQDLK</sequence>
<proteinExistence type="predicted"/>
<protein>
    <submittedName>
        <fullName evidence="1">15801_t:CDS:1</fullName>
    </submittedName>
</protein>
<evidence type="ECO:0000313" key="1">
    <source>
        <dbReference type="EMBL" id="CAG8789564.1"/>
    </source>
</evidence>
<name>A0ACA9RER8_9GLOM</name>
<gene>
    <name evidence="1" type="ORF">SPELUC_LOCUS17099</name>
</gene>
<feature type="non-terminal residue" evidence="1">
    <location>
        <position position="45"/>
    </location>
</feature>
<accession>A0ACA9RER8</accession>
<reference evidence="1" key="1">
    <citation type="submission" date="2021-06" db="EMBL/GenBank/DDBJ databases">
        <authorList>
            <person name="Kallberg Y."/>
            <person name="Tangrot J."/>
            <person name="Rosling A."/>
        </authorList>
    </citation>
    <scope>NUCLEOTIDE SEQUENCE</scope>
    <source>
        <strain evidence="1">28 12/20/2015</strain>
    </source>
</reference>